<dbReference type="Proteomes" id="UP000094336">
    <property type="component" value="Unassembled WGS sequence"/>
</dbReference>
<feature type="active site" evidence="9">
    <location>
        <position position="225"/>
    </location>
</feature>
<evidence type="ECO:0000259" key="10">
    <source>
        <dbReference type="Pfam" id="PF01974"/>
    </source>
</evidence>
<dbReference type="GO" id="GO:0000214">
    <property type="term" value="C:tRNA-intron endonuclease complex"/>
    <property type="evidence" value="ECO:0007669"/>
    <property type="project" value="UniProtKB-UniRule"/>
</dbReference>
<dbReference type="GeneID" id="30145327"/>
<feature type="domain" description="tRNA intron endonuclease catalytic" evidence="10">
    <location>
        <begin position="197"/>
        <end position="275"/>
    </location>
</feature>
<evidence type="ECO:0000256" key="4">
    <source>
        <dbReference type="ARBA" id="ARBA00023239"/>
    </source>
</evidence>
<dbReference type="STRING" id="984486.A0A1E3QY10"/>
<dbReference type="AlphaFoldDB" id="A0A1E3QY10"/>
<dbReference type="PANTHER" id="PTHR13070">
    <property type="entry name" value="TRNA-SPLICING ENDONUCLEASE SUBUNIT SEN34-RELATED"/>
    <property type="match status" value="1"/>
</dbReference>
<sequence>MPAKCVPISLLNNTPLVFDLSHVKQLRELGVCGVLGGTLPTAPQQNVFLGLPLQLMVEDAMWLLEQKHAYLVPGRRLYDCLAATLLRQDILAIQAAKQEMTDEKTRERQEASRKFKIKVVELNTLKISKSELCNRIKQLEAEYLGEFKTEDLDEIIQDNSAFYFNNYQSFAESFNTPEMQHSLYLQLLANRGTDLVSSYQIYRHLRDQGYYLAPGLRFGGKFVAYPGDPLRYHAHLIVDSVQNYAESDIGMMSLVTNGRLATGVKKCWVIGGTKNAENKAKGEAGDLKTVESNATEQDVVCFSVEWAGFG</sequence>
<dbReference type="SUPFAM" id="SSF53032">
    <property type="entry name" value="tRNA-intron endonuclease catalytic domain-like"/>
    <property type="match status" value="1"/>
</dbReference>
<evidence type="ECO:0000256" key="7">
    <source>
        <dbReference type="ARBA" id="ARBA00070870"/>
    </source>
</evidence>
<dbReference type="EC" id="4.6.1.16" evidence="2 8"/>
<dbReference type="CDD" id="cd22363">
    <property type="entry name" value="tRNA-intron_lyase_C"/>
    <property type="match status" value="1"/>
</dbReference>
<dbReference type="Pfam" id="PF26577">
    <property type="entry name" value="TSEN34_N"/>
    <property type="match status" value="1"/>
</dbReference>
<evidence type="ECO:0000313" key="12">
    <source>
        <dbReference type="EMBL" id="ODQ82555.1"/>
    </source>
</evidence>
<dbReference type="GO" id="GO:0000379">
    <property type="term" value="P:tRNA-type intron splice site recognition and cleavage"/>
    <property type="evidence" value="ECO:0007669"/>
    <property type="project" value="UniProtKB-UniRule"/>
</dbReference>
<comment type="similarity">
    <text evidence="1 8">Belongs to the tRNA-intron endonuclease family.</text>
</comment>
<proteinExistence type="inferred from homology"/>
<comment type="subunit">
    <text evidence="6">Heterotetramer composed of SEN2, SEN15, SEN34 and SEN54. Interacts directly with SEN15.</text>
</comment>
<accession>A0A1E3QY10</accession>
<dbReference type="FunFam" id="3.40.1350.10:FF:000008">
    <property type="entry name" value="tRNA-splicing endonuclease subunit Sen34"/>
    <property type="match status" value="1"/>
</dbReference>
<dbReference type="InterPro" id="IPR036167">
    <property type="entry name" value="tRNA_intron_Endo_cat-like_sf"/>
</dbReference>
<evidence type="ECO:0000313" key="13">
    <source>
        <dbReference type="Proteomes" id="UP000094336"/>
    </source>
</evidence>
<dbReference type="InterPro" id="IPR011856">
    <property type="entry name" value="tRNA_endonuc-like_dom_sf"/>
</dbReference>
<evidence type="ECO:0000256" key="3">
    <source>
        <dbReference type="ARBA" id="ARBA00022694"/>
    </source>
</evidence>
<evidence type="ECO:0000256" key="1">
    <source>
        <dbReference type="ARBA" id="ARBA00008078"/>
    </source>
</evidence>
<name>A0A1E3QY10_9ASCO</name>
<dbReference type="InterPro" id="IPR006676">
    <property type="entry name" value="tRNA_splic"/>
</dbReference>
<dbReference type="RefSeq" id="XP_018987883.1">
    <property type="nucleotide sequence ID" value="XM_019127474.1"/>
</dbReference>
<evidence type="ECO:0000259" key="11">
    <source>
        <dbReference type="Pfam" id="PF26577"/>
    </source>
</evidence>
<feature type="active site" evidence="9">
    <location>
        <position position="266"/>
    </location>
</feature>
<dbReference type="NCBIfam" id="TIGR00324">
    <property type="entry name" value="endA"/>
    <property type="match status" value="1"/>
</dbReference>
<keyword evidence="3 8" id="KW-0819">tRNA processing</keyword>
<dbReference type="InterPro" id="IPR016690">
    <property type="entry name" value="TSEN34"/>
</dbReference>
<dbReference type="PANTHER" id="PTHR13070:SF0">
    <property type="entry name" value="TRNA-SPLICING ENDONUCLEASE SUBUNIT SEN34"/>
    <property type="match status" value="1"/>
</dbReference>
<evidence type="ECO:0000256" key="2">
    <source>
        <dbReference type="ARBA" id="ARBA00012573"/>
    </source>
</evidence>
<dbReference type="OrthoDB" id="48041at2759"/>
<gene>
    <name evidence="12" type="ORF">BABINDRAFT_159119</name>
</gene>
<dbReference type="GO" id="GO:0003676">
    <property type="term" value="F:nucleic acid binding"/>
    <property type="evidence" value="ECO:0007669"/>
    <property type="project" value="InterPro"/>
</dbReference>
<dbReference type="PIRSF" id="PIRSF017250">
    <property type="entry name" value="tRNA_splic_SEN34"/>
    <property type="match status" value="1"/>
</dbReference>
<keyword evidence="13" id="KW-1185">Reference proteome</keyword>
<dbReference type="InterPro" id="IPR006677">
    <property type="entry name" value="tRNA_intron_Endonuc_cat-like"/>
</dbReference>
<dbReference type="EMBL" id="KV454426">
    <property type="protein sequence ID" value="ODQ82555.1"/>
    <property type="molecule type" value="Genomic_DNA"/>
</dbReference>
<dbReference type="GO" id="GO:0000213">
    <property type="term" value="F:tRNA-intron lyase activity"/>
    <property type="evidence" value="ECO:0007669"/>
    <property type="project" value="UniProtKB-UniRule"/>
</dbReference>
<protein>
    <recommendedName>
        <fullName evidence="7 8">tRNA-splicing endonuclease subunit Sen34</fullName>
        <ecNumber evidence="2 8">4.6.1.16</ecNumber>
    </recommendedName>
</protein>
<reference evidence="13" key="1">
    <citation type="submission" date="2016-05" db="EMBL/GenBank/DDBJ databases">
        <title>Comparative genomics of biotechnologically important yeasts.</title>
        <authorList>
            <consortium name="DOE Joint Genome Institute"/>
            <person name="Riley R."/>
            <person name="Haridas S."/>
            <person name="Wolfe K.H."/>
            <person name="Lopes M.R."/>
            <person name="Hittinger C.T."/>
            <person name="Goker M."/>
            <person name="Salamov A."/>
            <person name="Wisecaver J."/>
            <person name="Long T.M."/>
            <person name="Aerts A.L."/>
            <person name="Barry K."/>
            <person name="Choi C."/>
            <person name="Clum A."/>
            <person name="Coughlan A.Y."/>
            <person name="Deshpande S."/>
            <person name="Douglass A.P."/>
            <person name="Hanson S.J."/>
            <person name="Klenk H.-P."/>
            <person name="Labutti K."/>
            <person name="Lapidus A."/>
            <person name="Lindquist E."/>
            <person name="Lipzen A."/>
            <person name="Meier-Kolthoff J.P."/>
            <person name="Ohm R.A."/>
            <person name="Otillar R.P."/>
            <person name="Pangilinan J."/>
            <person name="Peng Y."/>
            <person name="Rokas A."/>
            <person name="Rosa C.A."/>
            <person name="Scheuner C."/>
            <person name="Sibirny A.A."/>
            <person name="Slot J.C."/>
            <person name="Stielow J.B."/>
            <person name="Sun H."/>
            <person name="Kurtzman C.P."/>
            <person name="Blackwell M."/>
            <person name="Grigoriev I.V."/>
            <person name="Jeffries T.W."/>
        </authorList>
    </citation>
    <scope>NUCLEOTIDE SEQUENCE [LARGE SCALE GENOMIC DNA]</scope>
    <source>
        <strain evidence="13">NRRL Y-12698</strain>
    </source>
</reference>
<evidence type="ECO:0000256" key="5">
    <source>
        <dbReference type="ARBA" id="ARBA00059865"/>
    </source>
</evidence>
<evidence type="ECO:0000256" key="8">
    <source>
        <dbReference type="PIRNR" id="PIRNR017250"/>
    </source>
</evidence>
<dbReference type="InterPro" id="IPR059049">
    <property type="entry name" value="TSEN34_N"/>
</dbReference>
<comment type="function">
    <text evidence="5">Constitutes one of the two catalytic subunit of the tRNA-splicing endonuclease complex, a complex responsible for identification and cleavage of the splice sites in pre-tRNA. It cleaves pre-tRNA at the 5'- and 3'-splice sites to release the intron. The products are an intron and two tRNA half-molecules bearing 2',3'-cyclic phosphate and 5'-OH termini. There are no conserved sequences at the splice sites, but the intron is invariably located at the same site in the gene, placing the splice sites an invariant distance from the constant structural features of the tRNA body. It probably carries the active site for 3'-splice site cleavage.</text>
</comment>
<evidence type="ECO:0000256" key="6">
    <source>
        <dbReference type="ARBA" id="ARBA00062123"/>
    </source>
</evidence>
<evidence type="ECO:0000256" key="9">
    <source>
        <dbReference type="PIRSR" id="PIRSR017250-50"/>
    </source>
</evidence>
<feature type="active site" evidence="9">
    <location>
        <position position="233"/>
    </location>
</feature>
<organism evidence="12 13">
    <name type="scientific">Babjeviella inositovora NRRL Y-12698</name>
    <dbReference type="NCBI Taxonomy" id="984486"/>
    <lineage>
        <taxon>Eukaryota</taxon>
        <taxon>Fungi</taxon>
        <taxon>Dikarya</taxon>
        <taxon>Ascomycota</taxon>
        <taxon>Saccharomycotina</taxon>
        <taxon>Pichiomycetes</taxon>
        <taxon>Serinales incertae sedis</taxon>
        <taxon>Babjeviella</taxon>
    </lineage>
</organism>
<dbReference type="Gene3D" id="3.40.1350.10">
    <property type="match status" value="1"/>
</dbReference>
<dbReference type="Pfam" id="PF01974">
    <property type="entry name" value="tRNA_int_endo"/>
    <property type="match status" value="1"/>
</dbReference>
<keyword evidence="4 8" id="KW-0456">Lyase</keyword>
<feature type="domain" description="TSEN34 N-terminal" evidence="11">
    <location>
        <begin position="6"/>
        <end position="73"/>
    </location>
</feature>